<keyword evidence="3" id="KW-0408">Iron</keyword>
<dbReference type="SUPFAM" id="SSF47188">
    <property type="entry name" value="Hemerythrin-like"/>
    <property type="match status" value="1"/>
</dbReference>
<comment type="caution">
    <text evidence="5">The sequence shown here is derived from an EMBL/GenBank/DDBJ whole genome shotgun (WGS) entry which is preliminary data.</text>
</comment>
<dbReference type="InterPro" id="IPR050669">
    <property type="entry name" value="Hemerythrin"/>
</dbReference>
<keyword evidence="2" id="KW-0479">Metal-binding</keyword>
<name>A0A1E5QAX9_9PROT</name>
<evidence type="ECO:0000259" key="4">
    <source>
        <dbReference type="Pfam" id="PF01814"/>
    </source>
</evidence>
<dbReference type="PANTHER" id="PTHR37164:SF1">
    <property type="entry name" value="BACTERIOHEMERYTHRIN"/>
    <property type="match status" value="1"/>
</dbReference>
<dbReference type="PANTHER" id="PTHR37164">
    <property type="entry name" value="BACTERIOHEMERYTHRIN"/>
    <property type="match status" value="1"/>
</dbReference>
<dbReference type="NCBIfam" id="TIGR02481">
    <property type="entry name" value="hemeryth_dom"/>
    <property type="match status" value="1"/>
</dbReference>
<accession>A0A1E5QAX9</accession>
<dbReference type="OrthoDB" id="5296936at2"/>
<protein>
    <recommendedName>
        <fullName evidence="4">Hemerythrin-like domain-containing protein</fullName>
    </recommendedName>
</protein>
<dbReference type="EMBL" id="MCGG01000009">
    <property type="protein sequence ID" value="OEJ69056.1"/>
    <property type="molecule type" value="Genomic_DNA"/>
</dbReference>
<dbReference type="InterPro" id="IPR035938">
    <property type="entry name" value="Hemerythrin-like_sf"/>
</dbReference>
<dbReference type="STRING" id="28181.BEN30_04940"/>
<dbReference type="Proteomes" id="UP000095347">
    <property type="component" value="Unassembled WGS sequence"/>
</dbReference>
<dbReference type="AlphaFoldDB" id="A0A1E5QAX9"/>
<dbReference type="CDD" id="cd12107">
    <property type="entry name" value="Hemerythrin"/>
    <property type="match status" value="1"/>
</dbReference>
<dbReference type="Pfam" id="PF01814">
    <property type="entry name" value="Hemerythrin"/>
    <property type="match status" value="1"/>
</dbReference>
<comment type="similarity">
    <text evidence="1">Belongs to the hemerythrin family.</text>
</comment>
<evidence type="ECO:0000256" key="3">
    <source>
        <dbReference type="ARBA" id="ARBA00023004"/>
    </source>
</evidence>
<sequence>MPLITWTDALKRGIGFQDDDHEQAVVVMNALQTCSDAELPKLFDELHAHTKAHLAREDELMDRIGFFAASVHKGEHARVLTEMQAYKDKLDAGDIQTVRTYVEEIVPDWFVNHLESMDTATAMFARQHGEK</sequence>
<evidence type="ECO:0000313" key="6">
    <source>
        <dbReference type="Proteomes" id="UP000095347"/>
    </source>
</evidence>
<dbReference type="InterPro" id="IPR012312">
    <property type="entry name" value="Hemerythrin-like"/>
</dbReference>
<dbReference type="GO" id="GO:0046872">
    <property type="term" value="F:metal ion binding"/>
    <property type="evidence" value="ECO:0007669"/>
    <property type="project" value="UniProtKB-KW"/>
</dbReference>
<gene>
    <name evidence="5" type="ORF">BEN30_04940</name>
</gene>
<evidence type="ECO:0000256" key="1">
    <source>
        <dbReference type="ARBA" id="ARBA00010587"/>
    </source>
</evidence>
<organism evidence="5 6">
    <name type="scientific">Magnetovibrio blakemorei</name>
    <dbReference type="NCBI Taxonomy" id="28181"/>
    <lineage>
        <taxon>Bacteria</taxon>
        <taxon>Pseudomonadati</taxon>
        <taxon>Pseudomonadota</taxon>
        <taxon>Alphaproteobacteria</taxon>
        <taxon>Rhodospirillales</taxon>
        <taxon>Magnetovibrionaceae</taxon>
        <taxon>Magnetovibrio</taxon>
    </lineage>
</organism>
<keyword evidence="6" id="KW-1185">Reference proteome</keyword>
<reference evidence="6" key="1">
    <citation type="submission" date="2016-07" db="EMBL/GenBank/DDBJ databases">
        <authorList>
            <person name="Florea S."/>
            <person name="Webb J.S."/>
            <person name="Jaromczyk J."/>
            <person name="Schardl C.L."/>
        </authorList>
    </citation>
    <scope>NUCLEOTIDE SEQUENCE [LARGE SCALE GENOMIC DNA]</scope>
    <source>
        <strain evidence="6">MV-1</strain>
    </source>
</reference>
<feature type="domain" description="Hemerythrin-like" evidence="4">
    <location>
        <begin position="14"/>
        <end position="118"/>
    </location>
</feature>
<dbReference type="InterPro" id="IPR012827">
    <property type="entry name" value="Hemerythrin_metal-bd"/>
</dbReference>
<evidence type="ECO:0000256" key="2">
    <source>
        <dbReference type="ARBA" id="ARBA00022723"/>
    </source>
</evidence>
<evidence type="ECO:0000313" key="5">
    <source>
        <dbReference type="EMBL" id="OEJ69056.1"/>
    </source>
</evidence>
<dbReference type="Gene3D" id="1.20.120.50">
    <property type="entry name" value="Hemerythrin-like"/>
    <property type="match status" value="1"/>
</dbReference>
<dbReference type="RefSeq" id="WP_069956910.1">
    <property type="nucleotide sequence ID" value="NZ_MCGG01000009.1"/>
</dbReference>
<proteinExistence type="inferred from homology"/>